<proteinExistence type="predicted"/>
<reference evidence="1 2" key="1">
    <citation type="journal article" date="2016" name="Environ. Microbiol.">
        <title>Genomic resolution of a cold subsurface aquifer community provides metabolic insights for novel microbes adapted to high CO concentrations.</title>
        <authorList>
            <person name="Probst A.J."/>
            <person name="Castelle C.J."/>
            <person name="Singh A."/>
            <person name="Brown C.T."/>
            <person name="Anantharaman K."/>
            <person name="Sharon I."/>
            <person name="Hug L.A."/>
            <person name="Burstein D."/>
            <person name="Emerson J.B."/>
            <person name="Thomas B.C."/>
            <person name="Banfield J.F."/>
        </authorList>
    </citation>
    <scope>NUCLEOTIDE SEQUENCE [LARGE SCALE GENOMIC DNA]</scope>
    <source>
        <strain evidence="1">CG1_02_43_90</strain>
    </source>
</reference>
<organism evidence="1 2">
    <name type="scientific">Candidatus Nomurabacteria bacterium CG1_02_43_90</name>
    <dbReference type="NCBI Taxonomy" id="1805281"/>
    <lineage>
        <taxon>Bacteria</taxon>
        <taxon>Candidatus Nomuraibacteriota</taxon>
    </lineage>
</organism>
<comment type="caution">
    <text evidence="1">The sequence shown here is derived from an EMBL/GenBank/DDBJ whole genome shotgun (WGS) entry which is preliminary data.</text>
</comment>
<dbReference type="Proteomes" id="UP000181992">
    <property type="component" value="Unassembled WGS sequence"/>
</dbReference>
<dbReference type="STRING" id="1805281.AUJ77_01360"/>
<gene>
    <name evidence="1" type="ORF">AUJ77_01360</name>
</gene>
<sequence>MIQESANLNKAASVAGVYTPEALAIKLKALSIGDKALVDELLNSDGQPTLSDMMSNEDHLASLDEEKIKQVSSLIGDMRMYAYDKERKEIAKKIVELLCQ</sequence>
<evidence type="ECO:0000313" key="1">
    <source>
        <dbReference type="EMBL" id="OIO30969.1"/>
    </source>
</evidence>
<dbReference type="AlphaFoldDB" id="A0A1J4V6Q5"/>
<evidence type="ECO:0000313" key="2">
    <source>
        <dbReference type="Proteomes" id="UP000181992"/>
    </source>
</evidence>
<accession>A0A1J4V6Q5</accession>
<protein>
    <submittedName>
        <fullName evidence="1">Uncharacterized protein</fullName>
    </submittedName>
</protein>
<name>A0A1J4V6Q5_9BACT</name>
<dbReference type="EMBL" id="MNVN01000010">
    <property type="protein sequence ID" value="OIO30969.1"/>
    <property type="molecule type" value="Genomic_DNA"/>
</dbReference>